<gene>
    <name evidence="1" type="ORF">FD01_GL000646</name>
</gene>
<keyword evidence="2" id="KW-1185">Reference proteome</keyword>
<evidence type="ECO:0000313" key="2">
    <source>
        <dbReference type="Proteomes" id="UP000051790"/>
    </source>
</evidence>
<dbReference type="EMBL" id="AZEU01000123">
    <property type="protein sequence ID" value="KRL45566.1"/>
    <property type="molecule type" value="Genomic_DNA"/>
</dbReference>
<reference evidence="1 2" key="1">
    <citation type="journal article" date="2015" name="Genome Announc.">
        <title>Expanding the biotechnology potential of lactobacilli through comparative genomics of 213 strains and associated genera.</title>
        <authorList>
            <person name="Sun Z."/>
            <person name="Harris H.M."/>
            <person name="McCann A."/>
            <person name="Guo C."/>
            <person name="Argimon S."/>
            <person name="Zhang W."/>
            <person name="Yang X."/>
            <person name="Jeffery I.B."/>
            <person name="Cooney J.C."/>
            <person name="Kagawa T.F."/>
            <person name="Liu W."/>
            <person name="Song Y."/>
            <person name="Salvetti E."/>
            <person name="Wrobel A."/>
            <person name="Rasinkangas P."/>
            <person name="Parkhill J."/>
            <person name="Rea M.C."/>
            <person name="O'Sullivan O."/>
            <person name="Ritari J."/>
            <person name="Douillard F.P."/>
            <person name="Paul Ross R."/>
            <person name="Yang R."/>
            <person name="Briner A.E."/>
            <person name="Felis G.E."/>
            <person name="de Vos W.M."/>
            <person name="Barrangou R."/>
            <person name="Klaenhammer T.R."/>
            <person name="Caufield P.W."/>
            <person name="Cui Y."/>
            <person name="Zhang H."/>
            <person name="O'Toole P.W."/>
        </authorList>
    </citation>
    <scope>NUCLEOTIDE SEQUENCE [LARGE SCALE GENOMIC DNA]</scope>
    <source>
        <strain evidence="1 2">DSM 13343</strain>
    </source>
</reference>
<comment type="caution">
    <text evidence="1">The sequence shown here is derived from an EMBL/GenBank/DDBJ whole genome shotgun (WGS) entry which is preliminary data.</text>
</comment>
<accession>A0A0R1QMJ5</accession>
<evidence type="ECO:0000313" key="1">
    <source>
        <dbReference type="EMBL" id="KRL45566.1"/>
    </source>
</evidence>
<name>A0A0R1QMJ5_9LACO</name>
<organism evidence="1 2">
    <name type="scientific">Lacticaseibacillus manihotivorans DSM 13343 = JCM 12514</name>
    <dbReference type="NCBI Taxonomy" id="1423769"/>
    <lineage>
        <taxon>Bacteria</taxon>
        <taxon>Bacillati</taxon>
        <taxon>Bacillota</taxon>
        <taxon>Bacilli</taxon>
        <taxon>Lactobacillales</taxon>
        <taxon>Lactobacillaceae</taxon>
        <taxon>Lacticaseibacillus</taxon>
    </lineage>
</organism>
<sequence>MNNTALQPKNTKALKAVNPEKNRFWHCDMKLSGNRSGTQTVEIRRDGIYTKI</sequence>
<dbReference type="AlphaFoldDB" id="A0A0R1QMJ5"/>
<proteinExistence type="predicted"/>
<dbReference type="Proteomes" id="UP000051790">
    <property type="component" value="Unassembled WGS sequence"/>
</dbReference>
<protein>
    <submittedName>
        <fullName evidence="1">Uncharacterized protein</fullName>
    </submittedName>
</protein>